<evidence type="ECO:0000256" key="3">
    <source>
        <dbReference type="ARBA" id="ARBA00022801"/>
    </source>
</evidence>
<dbReference type="SUPFAM" id="SSF54001">
    <property type="entry name" value="Cysteine proteinases"/>
    <property type="match status" value="1"/>
</dbReference>
<dbReference type="GO" id="GO:0008234">
    <property type="term" value="F:cysteine-type peptidase activity"/>
    <property type="evidence" value="ECO:0007669"/>
    <property type="project" value="InterPro"/>
</dbReference>
<dbReference type="AlphaFoldDB" id="A0A6I9RK50"/>
<dbReference type="InterPro" id="IPR003653">
    <property type="entry name" value="Peptidase_C48_C"/>
</dbReference>
<sequence length="128" mass="15295">MLRSFFMSILLGTWKALDKAIRDFMSHSLTEVKQIFMPICLSSHWHLLIMDLEDTYFRHYISVSGVEYRAVTRRFVTWFTEMARDVYSIDMDSWPLFFVDCPQQEYDDGARMTITDVRVLELRARYAT</sequence>
<dbReference type="Pfam" id="PF02902">
    <property type="entry name" value="Peptidase_C48"/>
    <property type="match status" value="1"/>
</dbReference>
<dbReference type="Gene3D" id="3.40.395.10">
    <property type="entry name" value="Adenoviral Proteinase, Chain A"/>
    <property type="match status" value="1"/>
</dbReference>
<dbReference type="InterPro" id="IPR038765">
    <property type="entry name" value="Papain-like_cys_pep_sf"/>
</dbReference>
<evidence type="ECO:0000313" key="7">
    <source>
        <dbReference type="RefSeq" id="XP_010928114.1"/>
    </source>
</evidence>
<name>A0A6I9RK50_ELAGV</name>
<evidence type="ECO:0000256" key="2">
    <source>
        <dbReference type="ARBA" id="ARBA00022670"/>
    </source>
</evidence>
<feature type="domain" description="Ubiquitin-like protease family profile" evidence="4">
    <location>
        <begin position="24"/>
        <end position="84"/>
    </location>
</feature>
<dbReference type="OrthoDB" id="996198at2759"/>
<proteinExistence type="inferred from homology"/>
<keyword evidence="3" id="KW-0378">Hydrolase</keyword>
<dbReference type="RefSeq" id="XP_010928114.1">
    <property type="nucleotide sequence ID" value="XM_010929812.2"/>
</dbReference>
<evidence type="ECO:0000313" key="5">
    <source>
        <dbReference type="Proteomes" id="UP000504607"/>
    </source>
</evidence>
<evidence type="ECO:0000256" key="1">
    <source>
        <dbReference type="ARBA" id="ARBA00005234"/>
    </source>
</evidence>
<dbReference type="GO" id="GO:0006508">
    <property type="term" value="P:proteolysis"/>
    <property type="evidence" value="ECO:0007669"/>
    <property type="project" value="UniProtKB-KW"/>
</dbReference>
<dbReference type="RefSeq" id="XP_010928113.1">
    <property type="nucleotide sequence ID" value="XM_010929811.2"/>
</dbReference>
<dbReference type="Proteomes" id="UP000504607">
    <property type="component" value="Chromosome 8"/>
</dbReference>
<organism evidence="5 6">
    <name type="scientific">Elaeis guineensis var. tenera</name>
    <name type="common">Oil palm</name>
    <dbReference type="NCBI Taxonomy" id="51953"/>
    <lineage>
        <taxon>Eukaryota</taxon>
        <taxon>Viridiplantae</taxon>
        <taxon>Streptophyta</taxon>
        <taxon>Embryophyta</taxon>
        <taxon>Tracheophyta</taxon>
        <taxon>Spermatophyta</taxon>
        <taxon>Magnoliopsida</taxon>
        <taxon>Liliopsida</taxon>
        <taxon>Arecaceae</taxon>
        <taxon>Arecoideae</taxon>
        <taxon>Cocoseae</taxon>
        <taxon>Elaeidinae</taxon>
        <taxon>Elaeis</taxon>
    </lineage>
</organism>
<comment type="similarity">
    <text evidence="1">Belongs to the peptidase C48 family.</text>
</comment>
<accession>A0A6I9RK50</accession>
<gene>
    <name evidence="6 7" type="primary">LOC105049972</name>
</gene>
<reference evidence="6 7" key="1">
    <citation type="submission" date="2025-04" db="UniProtKB">
        <authorList>
            <consortium name="RefSeq"/>
        </authorList>
    </citation>
    <scope>IDENTIFICATION</scope>
</reference>
<evidence type="ECO:0000259" key="4">
    <source>
        <dbReference type="Pfam" id="PF02902"/>
    </source>
</evidence>
<keyword evidence="2" id="KW-0645">Protease</keyword>
<evidence type="ECO:0000313" key="6">
    <source>
        <dbReference type="RefSeq" id="XP_010928113.1"/>
    </source>
</evidence>
<protein>
    <submittedName>
        <fullName evidence="6 7">Uncharacterized protein LOC105049972 isoform X1</fullName>
    </submittedName>
</protein>
<keyword evidence="5" id="KW-1185">Reference proteome</keyword>